<keyword evidence="4" id="KW-1185">Reference proteome</keyword>
<comment type="caution">
    <text evidence="3">The sequence shown here is derived from an EMBL/GenBank/DDBJ whole genome shotgun (WGS) entry which is preliminary data.</text>
</comment>
<dbReference type="SUPFAM" id="SSF57959">
    <property type="entry name" value="Leucine zipper domain"/>
    <property type="match status" value="1"/>
</dbReference>
<evidence type="ECO:0000313" key="3">
    <source>
        <dbReference type="EMBL" id="KAF9516194.1"/>
    </source>
</evidence>
<feature type="compositionally biased region" description="Low complexity" evidence="1">
    <location>
        <begin position="48"/>
        <end position="59"/>
    </location>
</feature>
<dbReference type="InterPro" id="IPR046347">
    <property type="entry name" value="bZIP_sf"/>
</dbReference>
<dbReference type="InterPro" id="IPR004827">
    <property type="entry name" value="bZIP"/>
</dbReference>
<protein>
    <recommendedName>
        <fullName evidence="2">BZIP domain-containing protein</fullName>
    </recommendedName>
</protein>
<dbReference type="PROSITE" id="PS50217">
    <property type="entry name" value="BZIP"/>
    <property type="match status" value="1"/>
</dbReference>
<feature type="compositionally biased region" description="Polar residues" evidence="1">
    <location>
        <begin position="1"/>
        <end position="12"/>
    </location>
</feature>
<dbReference type="SMART" id="SM00338">
    <property type="entry name" value="BRLZ"/>
    <property type="match status" value="1"/>
</dbReference>
<dbReference type="Pfam" id="PF00170">
    <property type="entry name" value="bZIP_1"/>
    <property type="match status" value="1"/>
</dbReference>
<gene>
    <name evidence="3" type="ORF">BS47DRAFT_1360489</name>
</gene>
<dbReference type="PROSITE" id="PS00036">
    <property type="entry name" value="BZIP_BASIC"/>
    <property type="match status" value="1"/>
</dbReference>
<name>A0A9P6B2B8_9AGAM</name>
<evidence type="ECO:0000259" key="2">
    <source>
        <dbReference type="PROSITE" id="PS50217"/>
    </source>
</evidence>
<sequence length="326" mass="34771">MTSAASNPVNLGSSPEASPAPSSSTPSKRRRLSDSNEDREARKEARAAARAQRNRLAAQESRDRRKREFAELHSRVAQLEAENAALRESKSGTVFGNERTERLERENAELLESRTQYDLWDIPSRTGDTGAVRRFHSPPSTGGDRPFSFIGCQGDAPAAGGLFSDDLLFTAALPNSSNGDFADTSSSSLSPSTDDITGMDADFWLHAFDQTEDPKGTSWEAELGTPTATADLDALLGADRPTDPTASPSAPVEASTATEVATSLNLLLSSLDGQALEDQLMGIFNDTVDEFGFPSDEPPMGGAEVATPAWPWMSIETAAPSSVAIF</sequence>
<feature type="compositionally biased region" description="Basic and acidic residues" evidence="1">
    <location>
        <begin position="32"/>
        <end position="47"/>
    </location>
</feature>
<feature type="compositionally biased region" description="Low complexity" evidence="1">
    <location>
        <begin position="13"/>
        <end position="26"/>
    </location>
</feature>
<dbReference type="Proteomes" id="UP000886523">
    <property type="component" value="Unassembled WGS sequence"/>
</dbReference>
<feature type="region of interest" description="Disordered" evidence="1">
    <location>
        <begin position="1"/>
        <end position="67"/>
    </location>
</feature>
<evidence type="ECO:0000256" key="1">
    <source>
        <dbReference type="SAM" id="MobiDB-lite"/>
    </source>
</evidence>
<dbReference type="GO" id="GO:0003700">
    <property type="term" value="F:DNA-binding transcription factor activity"/>
    <property type="evidence" value="ECO:0007669"/>
    <property type="project" value="InterPro"/>
</dbReference>
<reference evidence="3" key="1">
    <citation type="journal article" date="2020" name="Nat. Commun.">
        <title>Large-scale genome sequencing of mycorrhizal fungi provides insights into the early evolution of symbiotic traits.</title>
        <authorList>
            <person name="Miyauchi S."/>
            <person name="Kiss E."/>
            <person name="Kuo A."/>
            <person name="Drula E."/>
            <person name="Kohler A."/>
            <person name="Sanchez-Garcia M."/>
            <person name="Morin E."/>
            <person name="Andreopoulos B."/>
            <person name="Barry K.W."/>
            <person name="Bonito G."/>
            <person name="Buee M."/>
            <person name="Carver A."/>
            <person name="Chen C."/>
            <person name="Cichocki N."/>
            <person name="Clum A."/>
            <person name="Culley D."/>
            <person name="Crous P.W."/>
            <person name="Fauchery L."/>
            <person name="Girlanda M."/>
            <person name="Hayes R.D."/>
            <person name="Keri Z."/>
            <person name="LaButti K."/>
            <person name="Lipzen A."/>
            <person name="Lombard V."/>
            <person name="Magnuson J."/>
            <person name="Maillard F."/>
            <person name="Murat C."/>
            <person name="Nolan M."/>
            <person name="Ohm R.A."/>
            <person name="Pangilinan J."/>
            <person name="Pereira M.F."/>
            <person name="Perotto S."/>
            <person name="Peter M."/>
            <person name="Pfister S."/>
            <person name="Riley R."/>
            <person name="Sitrit Y."/>
            <person name="Stielow J.B."/>
            <person name="Szollosi G."/>
            <person name="Zifcakova L."/>
            <person name="Stursova M."/>
            <person name="Spatafora J.W."/>
            <person name="Tedersoo L."/>
            <person name="Vaario L.M."/>
            <person name="Yamada A."/>
            <person name="Yan M."/>
            <person name="Wang P."/>
            <person name="Xu J."/>
            <person name="Bruns T."/>
            <person name="Baldrian P."/>
            <person name="Vilgalys R."/>
            <person name="Dunand C."/>
            <person name="Henrissat B."/>
            <person name="Grigoriev I.V."/>
            <person name="Hibbett D."/>
            <person name="Nagy L.G."/>
            <person name="Martin F.M."/>
        </authorList>
    </citation>
    <scope>NUCLEOTIDE SEQUENCE</scope>
    <source>
        <strain evidence="3">UP504</strain>
    </source>
</reference>
<accession>A0A9P6B2B8</accession>
<dbReference type="Gene3D" id="1.20.5.170">
    <property type="match status" value="1"/>
</dbReference>
<dbReference type="EMBL" id="MU128942">
    <property type="protein sequence ID" value="KAF9516194.1"/>
    <property type="molecule type" value="Genomic_DNA"/>
</dbReference>
<dbReference type="AlphaFoldDB" id="A0A9P6B2B8"/>
<organism evidence="3 4">
    <name type="scientific">Hydnum rufescens UP504</name>
    <dbReference type="NCBI Taxonomy" id="1448309"/>
    <lineage>
        <taxon>Eukaryota</taxon>
        <taxon>Fungi</taxon>
        <taxon>Dikarya</taxon>
        <taxon>Basidiomycota</taxon>
        <taxon>Agaricomycotina</taxon>
        <taxon>Agaricomycetes</taxon>
        <taxon>Cantharellales</taxon>
        <taxon>Hydnaceae</taxon>
        <taxon>Hydnum</taxon>
    </lineage>
</organism>
<feature type="domain" description="BZIP" evidence="2">
    <location>
        <begin position="44"/>
        <end position="88"/>
    </location>
</feature>
<evidence type="ECO:0000313" key="4">
    <source>
        <dbReference type="Proteomes" id="UP000886523"/>
    </source>
</evidence>
<proteinExistence type="predicted"/>